<name>A0ABS5JTS4_9BACT</name>
<sequence length="331" mass="38390">MSKYIKQYGLLLLVSLLLFSCKDKKSNAKPNVAGKAGELLIVMDDKIKQSEAGKELQRAVLELYLGLPQEEPHFDMLITPHRGFSSYFKTFRNLIVTDVSPNIKTDTIKYYRDYWARPQSMVRISAKDTVAMRQIVERHTMKMLSFFNRAERERNIQYFKATPNSELIDTIKKVWNVKLNIPANFKKRNTKPGITWLGEDTEWGSQGFMVYEFPYIGEGTFSREYLLNKRDSILHKNIPGPSAGSYMTTEHKYPPVYKKTTINDIPVVELRGLWKVQNDMMGGAFILHAHHDVANNRVVVTDGFVYSPEKPDKRDKIRQLEALMYTFNFLK</sequence>
<proteinExistence type="predicted"/>
<protein>
    <submittedName>
        <fullName evidence="1">DUF4837 family protein</fullName>
    </submittedName>
</protein>
<accession>A0ABS5JTS4</accession>
<evidence type="ECO:0000313" key="2">
    <source>
        <dbReference type="Proteomes" id="UP000708576"/>
    </source>
</evidence>
<dbReference type="EMBL" id="JAGUCO010000003">
    <property type="protein sequence ID" value="MBS2097766.1"/>
    <property type="molecule type" value="Genomic_DNA"/>
</dbReference>
<dbReference type="InterPro" id="IPR032286">
    <property type="entry name" value="DUF4837"/>
</dbReference>
<keyword evidence="2" id="KW-1185">Reference proteome</keyword>
<dbReference type="Proteomes" id="UP000708576">
    <property type="component" value="Unassembled WGS sequence"/>
</dbReference>
<evidence type="ECO:0000313" key="1">
    <source>
        <dbReference type="EMBL" id="MBS2097766.1"/>
    </source>
</evidence>
<reference evidence="1 2" key="1">
    <citation type="journal article" date="2015" name="Int. J. Syst. Evol. Microbiol.">
        <title>Carboxylicivirga linearis sp. nov., isolated from a sea cucumber culture pond.</title>
        <authorList>
            <person name="Wang F.Q."/>
            <person name="Zhou Y.X."/>
            <person name="Lin X.Z."/>
            <person name="Chen G.J."/>
            <person name="Du Z.J."/>
        </authorList>
    </citation>
    <scope>NUCLEOTIDE SEQUENCE [LARGE SCALE GENOMIC DNA]</scope>
    <source>
        <strain evidence="1 2">FB218</strain>
    </source>
</reference>
<dbReference type="PROSITE" id="PS51257">
    <property type="entry name" value="PROKAR_LIPOPROTEIN"/>
    <property type="match status" value="1"/>
</dbReference>
<organism evidence="1 2">
    <name type="scientific">Carboxylicivirga linearis</name>
    <dbReference type="NCBI Taxonomy" id="1628157"/>
    <lineage>
        <taxon>Bacteria</taxon>
        <taxon>Pseudomonadati</taxon>
        <taxon>Bacteroidota</taxon>
        <taxon>Bacteroidia</taxon>
        <taxon>Marinilabiliales</taxon>
        <taxon>Marinilabiliaceae</taxon>
        <taxon>Carboxylicivirga</taxon>
    </lineage>
</organism>
<gene>
    <name evidence="1" type="ORF">KEM10_05705</name>
</gene>
<dbReference type="RefSeq" id="WP_212214599.1">
    <property type="nucleotide sequence ID" value="NZ_JAGUCO010000003.1"/>
</dbReference>
<dbReference type="Pfam" id="PF16125">
    <property type="entry name" value="DUF4837"/>
    <property type="match status" value="1"/>
</dbReference>
<comment type="caution">
    <text evidence="1">The sequence shown here is derived from an EMBL/GenBank/DDBJ whole genome shotgun (WGS) entry which is preliminary data.</text>
</comment>